<dbReference type="InterPro" id="IPR036167">
    <property type="entry name" value="tRNA_intron_Endo_cat-like_sf"/>
</dbReference>
<accession>A0A6I9WNV5</accession>
<keyword evidence="4" id="KW-1185">Reference proteome</keyword>
<sequence length="185" mass="21521">MYDICHPSYYHLCKLGCNDPIKTSTAFYVYIEICEVRRYWDVTYKYNQELDLIYFEVKKKKCSPLEIYVPWPTKYTISIDKIEKMQQLLQNERLTIVLKFEDSSSIFYTVTTGLLKPATPEASKQQKEKVEKILNLESEIQRNTLHLYELAKTLASTRETSDQTCNSNLGATVESSSLDSSLEIL</sequence>
<name>A0A6I9WNV5_9HYME</name>
<dbReference type="RefSeq" id="XP_011644805.1">
    <property type="nucleotide sequence ID" value="XM_011646503.2"/>
</dbReference>
<proteinExistence type="inferred from homology"/>
<dbReference type="Pfam" id="PF09631">
    <property type="entry name" value="Sen15"/>
    <property type="match status" value="1"/>
</dbReference>
<protein>
    <submittedName>
        <fullName evidence="5">tRNA-splicing endonuclease subunit Sen15-like</fullName>
    </submittedName>
</protein>
<evidence type="ECO:0000259" key="3">
    <source>
        <dbReference type="Pfam" id="PF09631"/>
    </source>
</evidence>
<dbReference type="OrthoDB" id="10002170at2759"/>
<dbReference type="SUPFAM" id="SSF53032">
    <property type="entry name" value="tRNA-intron endonuclease catalytic domain-like"/>
    <property type="match status" value="1"/>
</dbReference>
<dbReference type="Proteomes" id="UP000504615">
    <property type="component" value="Unplaced"/>
</dbReference>
<dbReference type="Gene3D" id="3.40.1350.10">
    <property type="match status" value="1"/>
</dbReference>
<dbReference type="PANTHER" id="PTHR28582">
    <property type="entry name" value="TRNA-SPLICING ENDONUCLEASE SUBUNIT SEN15"/>
    <property type="match status" value="1"/>
</dbReference>
<dbReference type="KEGG" id="pbar:105431965"/>
<evidence type="ECO:0000313" key="4">
    <source>
        <dbReference type="Proteomes" id="UP000504615"/>
    </source>
</evidence>
<dbReference type="AlphaFoldDB" id="A0A6I9WNV5"/>
<evidence type="ECO:0000256" key="2">
    <source>
        <dbReference type="ARBA" id="ARBA00022694"/>
    </source>
</evidence>
<organism evidence="4 5">
    <name type="scientific">Pogonomyrmex barbatus</name>
    <name type="common">red harvester ant</name>
    <dbReference type="NCBI Taxonomy" id="144034"/>
    <lineage>
        <taxon>Eukaryota</taxon>
        <taxon>Metazoa</taxon>
        <taxon>Ecdysozoa</taxon>
        <taxon>Arthropoda</taxon>
        <taxon>Hexapoda</taxon>
        <taxon>Insecta</taxon>
        <taxon>Pterygota</taxon>
        <taxon>Neoptera</taxon>
        <taxon>Endopterygota</taxon>
        <taxon>Hymenoptera</taxon>
        <taxon>Apocrita</taxon>
        <taxon>Aculeata</taxon>
        <taxon>Formicoidea</taxon>
        <taxon>Formicidae</taxon>
        <taxon>Myrmicinae</taxon>
        <taxon>Pogonomyrmex</taxon>
    </lineage>
</organism>
<dbReference type="PANTHER" id="PTHR28582:SF1">
    <property type="entry name" value="TRNA-SPLICING ENDONUCLEASE SUBUNIT SEN15"/>
    <property type="match status" value="1"/>
</dbReference>
<dbReference type="InterPro" id="IPR018593">
    <property type="entry name" value="tRNA-endonuc_su_Sen15"/>
</dbReference>
<dbReference type="InterPro" id="IPR011856">
    <property type="entry name" value="tRNA_endonuc-like_dom_sf"/>
</dbReference>
<keyword evidence="2" id="KW-0819">tRNA processing</keyword>
<comment type="similarity">
    <text evidence="1">Belongs to the SEN15 family.</text>
</comment>
<reference evidence="5" key="1">
    <citation type="submission" date="2025-08" db="UniProtKB">
        <authorList>
            <consortium name="RefSeq"/>
        </authorList>
    </citation>
    <scope>IDENTIFICATION</scope>
</reference>
<feature type="domain" description="tRNA-splicing endonuclease subunit Sen15" evidence="3">
    <location>
        <begin position="29"/>
        <end position="118"/>
    </location>
</feature>
<dbReference type="GO" id="GO:0006388">
    <property type="term" value="P:tRNA splicing, via endonucleolytic cleavage and ligation"/>
    <property type="evidence" value="ECO:0007669"/>
    <property type="project" value="InterPro"/>
</dbReference>
<dbReference type="GO" id="GO:0005634">
    <property type="term" value="C:nucleus"/>
    <property type="evidence" value="ECO:0007669"/>
    <property type="project" value="UniProtKB-ARBA"/>
</dbReference>
<dbReference type="GeneID" id="105431965"/>
<dbReference type="GO" id="GO:0003676">
    <property type="term" value="F:nucleic acid binding"/>
    <property type="evidence" value="ECO:0007669"/>
    <property type="project" value="InterPro"/>
</dbReference>
<gene>
    <name evidence="5" type="primary">LOC105431965</name>
</gene>
<evidence type="ECO:0000313" key="5">
    <source>
        <dbReference type="RefSeq" id="XP_011644805.1"/>
    </source>
</evidence>
<evidence type="ECO:0000256" key="1">
    <source>
        <dbReference type="ARBA" id="ARBA00006091"/>
    </source>
</evidence>